<dbReference type="AlphaFoldDB" id="C8XEU0"/>
<proteinExistence type="predicted"/>
<sequence length="575" mass="56447" precursor="true">MRSGRRIAVVLVLCWSLIGAGVATGATGGVLSVTRAAWHDTEWVRGAAAMRVPRDCVTAGLYATEGGGKFLGGTVLSLSLDSVAQLAGITAQHTGSVSSSAPSRTAVAADTYANPLEATAISAINLALGNGVQLGLPAGAAGLYNQWGQATSQGQSAGAAGLVSNTGAVGLAGGPADATLPDAAVITPSVLVPGVAALADATLRVGAIASSSRLDWCRTLENRVTTPAAPAVVTRSYGIARLDLNSTSAVIGAVSTQGAAAISALSTTINGLAGPSGTISTTLTTLTKAAITPVLGTLQLGTTTATTTVTLNLAPVSALLTQTLTDGVVTINLAAGTLTVRLDGLLGGANGLNGLSPNTDLVLDSTVINDITARATALLAGWRTQLVTAATTAVDGAAVTSTVDIALTLLGAHVADVHVALSGTLGQVRAGTATLSVTAAAVSGLLPGVKTTVDTVLTAILNTAFNAAGKTTVLSGVAAAVNPVVTTALTTFGASLSTATAPVVTMLGSLLTGLQAVLSIKVNVQPDQANAPATPTARSTEYQVSALRIGVVNGAASAASVWLAQSWAGPDVELP</sequence>
<dbReference type="OrthoDB" id="4946241at2"/>
<dbReference type="RefSeq" id="WP_015748695.1">
    <property type="nucleotide sequence ID" value="NC_013235.1"/>
</dbReference>
<name>C8XEU0_NAKMY</name>
<evidence type="ECO:0008006" key="3">
    <source>
        <dbReference type="Google" id="ProtNLM"/>
    </source>
</evidence>
<reference evidence="2" key="1">
    <citation type="submission" date="2009-09" db="EMBL/GenBank/DDBJ databases">
        <title>The complete genome of Nakamurella multipartita DSM 44233.</title>
        <authorList>
            <consortium name="US DOE Joint Genome Institute (JGI-PGF)"/>
            <person name="Lucas S."/>
            <person name="Copeland A."/>
            <person name="Lapidus A."/>
            <person name="Glavina del Rio T."/>
            <person name="Dalin E."/>
            <person name="Tice H."/>
            <person name="Bruce D."/>
            <person name="Goodwin L."/>
            <person name="Pitluck S."/>
            <person name="Kyrpides N."/>
            <person name="Mavromatis K."/>
            <person name="Ivanova N."/>
            <person name="Ovchinnikova G."/>
            <person name="Sims D."/>
            <person name="Meincke L."/>
            <person name="Brettin T."/>
            <person name="Detter J.C."/>
            <person name="Han C."/>
            <person name="Larimer F."/>
            <person name="Land M."/>
            <person name="Hauser L."/>
            <person name="Markowitz V."/>
            <person name="Cheng J.-F."/>
            <person name="Hugenholtz P."/>
            <person name="Woyke T."/>
            <person name="Wu D."/>
            <person name="Klenk H.-P."/>
            <person name="Eisen J.A."/>
        </authorList>
    </citation>
    <scope>NUCLEOTIDE SEQUENCE [LARGE SCALE GENOMIC DNA]</scope>
    <source>
        <strain evidence="2">ATCC 700099 / DSM 44233 / CIP 104796 / JCM 9543 / NBRC 105858 / Y-104</strain>
    </source>
</reference>
<reference evidence="1 2" key="2">
    <citation type="journal article" date="2010" name="Stand. Genomic Sci.">
        <title>Complete genome sequence of Nakamurella multipartita type strain (Y-104).</title>
        <authorList>
            <person name="Tice H."/>
            <person name="Mayilraj S."/>
            <person name="Sims D."/>
            <person name="Lapidus A."/>
            <person name="Nolan M."/>
            <person name="Lucas S."/>
            <person name="Glavina Del Rio T."/>
            <person name="Copeland A."/>
            <person name="Cheng J.F."/>
            <person name="Meincke L."/>
            <person name="Bruce D."/>
            <person name="Goodwin L."/>
            <person name="Pitluck S."/>
            <person name="Ivanova N."/>
            <person name="Mavromatis K."/>
            <person name="Ovchinnikova G."/>
            <person name="Pati A."/>
            <person name="Chen A."/>
            <person name="Palaniappan K."/>
            <person name="Land M."/>
            <person name="Hauser L."/>
            <person name="Chang Y.J."/>
            <person name="Jeffries C.D."/>
            <person name="Detter J.C."/>
            <person name="Brettin T."/>
            <person name="Rohde M."/>
            <person name="Goker M."/>
            <person name="Bristow J."/>
            <person name="Eisen J.A."/>
            <person name="Markowitz V."/>
            <person name="Hugenholtz P."/>
            <person name="Kyrpides N.C."/>
            <person name="Klenk H.P."/>
            <person name="Chen F."/>
        </authorList>
    </citation>
    <scope>NUCLEOTIDE SEQUENCE [LARGE SCALE GENOMIC DNA]</scope>
    <source>
        <strain evidence="2">ATCC 700099 / DSM 44233 / CIP 104796 / JCM 9543 / NBRC 105858 / Y-104</strain>
    </source>
</reference>
<dbReference type="NCBIfam" id="NF033766">
    <property type="entry name" value="choice_anch_G"/>
    <property type="match status" value="1"/>
</dbReference>
<gene>
    <name evidence="1" type="ordered locus">Namu_3516</name>
</gene>
<accession>C8XEU0</accession>
<dbReference type="HOGENOM" id="CLU_034187_0_0_11"/>
<dbReference type="InParanoid" id="C8XEU0"/>
<protein>
    <recommendedName>
        <fullName evidence="3">Choice-of-anchor G family protein</fullName>
    </recommendedName>
</protein>
<dbReference type="EMBL" id="CP001737">
    <property type="protein sequence ID" value="ACV79841.1"/>
    <property type="molecule type" value="Genomic_DNA"/>
</dbReference>
<keyword evidence="2" id="KW-1185">Reference proteome</keyword>
<dbReference type="STRING" id="479431.Namu_3516"/>
<dbReference type="InterPro" id="IPR047900">
    <property type="entry name" value="Choice_anch_G"/>
</dbReference>
<dbReference type="eggNOG" id="COG2373">
    <property type="taxonomic scope" value="Bacteria"/>
</dbReference>
<organism evidence="1 2">
    <name type="scientific">Nakamurella multipartita (strain ATCC 700099 / DSM 44233 / CIP 104796 / JCM 9543 / NBRC 105858 / Y-104)</name>
    <name type="common">Microsphaera multipartita</name>
    <dbReference type="NCBI Taxonomy" id="479431"/>
    <lineage>
        <taxon>Bacteria</taxon>
        <taxon>Bacillati</taxon>
        <taxon>Actinomycetota</taxon>
        <taxon>Actinomycetes</taxon>
        <taxon>Nakamurellales</taxon>
        <taxon>Nakamurellaceae</taxon>
        <taxon>Nakamurella</taxon>
    </lineage>
</organism>
<dbReference type="KEGG" id="nml:Namu_3516"/>
<evidence type="ECO:0000313" key="2">
    <source>
        <dbReference type="Proteomes" id="UP000002218"/>
    </source>
</evidence>
<evidence type="ECO:0000313" key="1">
    <source>
        <dbReference type="EMBL" id="ACV79841.1"/>
    </source>
</evidence>
<dbReference type="Proteomes" id="UP000002218">
    <property type="component" value="Chromosome"/>
</dbReference>